<keyword evidence="2" id="KW-0808">Transferase</keyword>
<dbReference type="OrthoDB" id="10252354at2759"/>
<evidence type="ECO:0000256" key="9">
    <source>
        <dbReference type="ARBA" id="ARBA00049299"/>
    </source>
</evidence>
<feature type="domain" description="Protein kinase" evidence="14">
    <location>
        <begin position="127"/>
        <end position="435"/>
    </location>
</feature>
<evidence type="ECO:0000256" key="8">
    <source>
        <dbReference type="ARBA" id="ARBA00049014"/>
    </source>
</evidence>
<keyword evidence="4" id="KW-0418">Kinase</keyword>
<dbReference type="InterPro" id="IPR008271">
    <property type="entry name" value="Ser/Thr_kinase_AS"/>
</dbReference>
<evidence type="ECO:0000256" key="6">
    <source>
        <dbReference type="ARBA" id="ARBA00038035"/>
    </source>
</evidence>
<keyword evidence="16" id="KW-1185">Reference proteome</keyword>
<feature type="region of interest" description="Disordered" evidence="13">
    <location>
        <begin position="235"/>
        <end position="264"/>
    </location>
</feature>
<keyword evidence="3 11" id="KW-0547">Nucleotide-binding</keyword>
<dbReference type="STRING" id="3055.A0A2K3CZ41"/>
<dbReference type="Gene3D" id="3.30.200.20">
    <property type="entry name" value="Phosphorylase Kinase, domain 1"/>
    <property type="match status" value="1"/>
</dbReference>
<dbReference type="GO" id="GO:0004708">
    <property type="term" value="F:MAP kinase kinase activity"/>
    <property type="evidence" value="ECO:0007669"/>
    <property type="project" value="UniProtKB-EC"/>
</dbReference>
<dbReference type="PANTHER" id="PTHR48013:SF32">
    <property type="entry name" value="MITOGEN-ACTIVATED PROTEIN KINASE KINASE 2-LIKE"/>
    <property type="match status" value="1"/>
</dbReference>
<evidence type="ECO:0000256" key="7">
    <source>
        <dbReference type="ARBA" id="ARBA00038999"/>
    </source>
</evidence>
<evidence type="ECO:0000313" key="16">
    <source>
        <dbReference type="Proteomes" id="UP000006906"/>
    </source>
</evidence>
<feature type="compositionally biased region" description="Gly residues" evidence="13">
    <location>
        <begin position="246"/>
        <end position="259"/>
    </location>
</feature>
<evidence type="ECO:0000256" key="2">
    <source>
        <dbReference type="ARBA" id="ARBA00022679"/>
    </source>
</evidence>
<dbReference type="Proteomes" id="UP000006906">
    <property type="component" value="Chromosome 13"/>
</dbReference>
<dbReference type="Pfam" id="PF00069">
    <property type="entry name" value="Pkinase"/>
    <property type="match status" value="1"/>
</dbReference>
<dbReference type="Gramene" id="PNW73553">
    <property type="protein sequence ID" value="PNW73553"/>
    <property type="gene ID" value="CHLRE_13g563733v5"/>
</dbReference>
<feature type="binding site" evidence="11">
    <location>
        <position position="156"/>
    </location>
    <ligand>
        <name>ATP</name>
        <dbReference type="ChEBI" id="CHEBI:30616"/>
    </ligand>
</feature>
<gene>
    <name evidence="15" type="ORF">CHLRE_13g563733v5</name>
</gene>
<dbReference type="ExpressionAtlas" id="A0A2K3CZ41">
    <property type="expression patterns" value="baseline and differential"/>
</dbReference>
<evidence type="ECO:0000256" key="11">
    <source>
        <dbReference type="PROSITE-ProRule" id="PRU10141"/>
    </source>
</evidence>
<evidence type="ECO:0000256" key="1">
    <source>
        <dbReference type="ARBA" id="ARBA00022527"/>
    </source>
</evidence>
<dbReference type="KEGG" id="cre:CHLRE_13g563733v5"/>
<evidence type="ECO:0000256" key="5">
    <source>
        <dbReference type="ARBA" id="ARBA00022840"/>
    </source>
</evidence>
<comment type="catalytic activity">
    <reaction evidence="8">
        <text>L-seryl-[protein] + ATP = O-phospho-L-seryl-[protein] + ADP + H(+)</text>
        <dbReference type="Rhea" id="RHEA:17989"/>
        <dbReference type="Rhea" id="RHEA-COMP:9863"/>
        <dbReference type="Rhea" id="RHEA-COMP:11604"/>
        <dbReference type="ChEBI" id="CHEBI:15378"/>
        <dbReference type="ChEBI" id="CHEBI:29999"/>
        <dbReference type="ChEBI" id="CHEBI:30616"/>
        <dbReference type="ChEBI" id="CHEBI:83421"/>
        <dbReference type="ChEBI" id="CHEBI:456216"/>
        <dbReference type="EC" id="2.7.12.2"/>
    </reaction>
</comment>
<feature type="region of interest" description="Disordered" evidence="13">
    <location>
        <begin position="164"/>
        <end position="203"/>
    </location>
</feature>
<evidence type="ECO:0000256" key="4">
    <source>
        <dbReference type="ARBA" id="ARBA00022777"/>
    </source>
</evidence>
<feature type="compositionally biased region" description="Low complexity" evidence="13">
    <location>
        <begin position="84"/>
        <end position="100"/>
    </location>
</feature>
<dbReference type="GeneID" id="5718991"/>
<feature type="region of interest" description="Disordered" evidence="13">
    <location>
        <begin position="33"/>
        <end position="117"/>
    </location>
</feature>
<name>A0A2K3CZ41_CHLRE</name>
<evidence type="ECO:0000256" key="13">
    <source>
        <dbReference type="SAM" id="MobiDB-lite"/>
    </source>
</evidence>
<evidence type="ECO:0000256" key="3">
    <source>
        <dbReference type="ARBA" id="ARBA00022741"/>
    </source>
</evidence>
<dbReference type="AlphaFoldDB" id="A0A2K3CZ41"/>
<evidence type="ECO:0000256" key="12">
    <source>
        <dbReference type="RuleBase" id="RU000304"/>
    </source>
</evidence>
<dbReference type="PANTHER" id="PTHR48013">
    <property type="entry name" value="DUAL SPECIFICITY MITOGEN-ACTIVATED PROTEIN KINASE KINASE 5-RELATED"/>
    <property type="match status" value="1"/>
</dbReference>
<dbReference type="EC" id="2.7.12.2" evidence="7"/>
<dbReference type="GO" id="GO:0005524">
    <property type="term" value="F:ATP binding"/>
    <property type="evidence" value="ECO:0007669"/>
    <property type="project" value="UniProtKB-UniRule"/>
</dbReference>
<protein>
    <recommendedName>
        <fullName evidence="7">mitogen-activated protein kinase kinase</fullName>
        <ecNumber evidence="7">2.7.12.2</ecNumber>
    </recommendedName>
</protein>
<dbReference type="SUPFAM" id="SSF56112">
    <property type="entry name" value="Protein kinase-like (PK-like)"/>
    <property type="match status" value="2"/>
</dbReference>
<dbReference type="PROSITE" id="PS00107">
    <property type="entry name" value="PROTEIN_KINASE_ATP"/>
    <property type="match status" value="1"/>
</dbReference>
<sequence length="473" mass="47344">MQRRLRPEPIAVPEEKKASYVLTNKGKFVEGDLTISREGLQINSPASTLGAAPRPGSASSLQPNKRPLPPEEDSASSRQGPGEASTSGTAAGAAAGAGSSPRPRIASAGPGGGAAGSATEGLTIDDFEDLCVIGQGSSGVAKKVRNKRDGRHMVLKVIQFDVSSDTVRKQARAKQYQQHQHQQHRLASCSKAAPSSSAAAAGPVAAPGSAAAAAAGTSNGGSSGAAAAAAAAAGPSSHVGENGTSTGAGGAGAGSGAGAAAGRSGPGLPEPVIAHIARQLVAGLTYLHRELKVVHRDIKPSNLLLNGAGEVKISDFGVSGQLASSVSNCLSWVGTVTYMSPERIKGDSYSFDSDLWSLGLTLLECALGRFPYPPPGETGVNLGFWELLEYIVMEPPPALPADQFSPALCDFVGQCLQKDAAARPSVTALAAHPFLAMYPDASLAEVLEPVLLGAGGAGGGAAGARGGAAGVGK</sequence>
<dbReference type="EMBL" id="CM008974">
    <property type="protein sequence ID" value="PNW73553.1"/>
    <property type="molecule type" value="Genomic_DNA"/>
</dbReference>
<keyword evidence="1 12" id="KW-0723">Serine/threonine-protein kinase</keyword>
<organism evidence="15 16">
    <name type="scientific">Chlamydomonas reinhardtii</name>
    <name type="common">Chlamydomonas smithii</name>
    <dbReference type="NCBI Taxonomy" id="3055"/>
    <lineage>
        <taxon>Eukaryota</taxon>
        <taxon>Viridiplantae</taxon>
        <taxon>Chlorophyta</taxon>
        <taxon>core chlorophytes</taxon>
        <taxon>Chlorophyceae</taxon>
        <taxon>CS clade</taxon>
        <taxon>Chlamydomonadales</taxon>
        <taxon>Chlamydomonadaceae</taxon>
        <taxon>Chlamydomonas</taxon>
    </lineage>
</organism>
<dbReference type="SMART" id="SM00220">
    <property type="entry name" value="S_TKc"/>
    <property type="match status" value="1"/>
</dbReference>
<feature type="compositionally biased region" description="Low complexity" evidence="13">
    <location>
        <begin position="173"/>
        <end position="203"/>
    </location>
</feature>
<dbReference type="GO" id="GO:0005737">
    <property type="term" value="C:cytoplasm"/>
    <property type="evidence" value="ECO:0000318"/>
    <property type="project" value="GO_Central"/>
</dbReference>
<accession>A0A2K3CZ41</accession>
<dbReference type="PROSITE" id="PS00108">
    <property type="entry name" value="PROTEIN_KINASE_ST"/>
    <property type="match status" value="1"/>
</dbReference>
<evidence type="ECO:0000313" key="15">
    <source>
        <dbReference type="EMBL" id="PNW73553.1"/>
    </source>
</evidence>
<reference evidence="15 16" key="1">
    <citation type="journal article" date="2007" name="Science">
        <title>The Chlamydomonas genome reveals the evolution of key animal and plant functions.</title>
        <authorList>
            <person name="Merchant S.S."/>
            <person name="Prochnik S.E."/>
            <person name="Vallon O."/>
            <person name="Harris E.H."/>
            <person name="Karpowicz S.J."/>
            <person name="Witman G.B."/>
            <person name="Terry A."/>
            <person name="Salamov A."/>
            <person name="Fritz-Laylin L.K."/>
            <person name="Marechal-Drouard L."/>
            <person name="Marshall W.F."/>
            <person name="Qu L.H."/>
            <person name="Nelson D.R."/>
            <person name="Sanderfoot A.A."/>
            <person name="Spalding M.H."/>
            <person name="Kapitonov V.V."/>
            <person name="Ren Q."/>
            <person name="Ferris P."/>
            <person name="Lindquist E."/>
            <person name="Shapiro H."/>
            <person name="Lucas S.M."/>
            <person name="Grimwood J."/>
            <person name="Schmutz J."/>
            <person name="Cardol P."/>
            <person name="Cerutti H."/>
            <person name="Chanfreau G."/>
            <person name="Chen C.L."/>
            <person name="Cognat V."/>
            <person name="Croft M.T."/>
            <person name="Dent R."/>
            <person name="Dutcher S."/>
            <person name="Fernandez E."/>
            <person name="Fukuzawa H."/>
            <person name="Gonzalez-Ballester D."/>
            <person name="Gonzalez-Halphen D."/>
            <person name="Hallmann A."/>
            <person name="Hanikenne M."/>
            <person name="Hippler M."/>
            <person name="Inwood W."/>
            <person name="Jabbari K."/>
            <person name="Kalanon M."/>
            <person name="Kuras R."/>
            <person name="Lefebvre P.A."/>
            <person name="Lemaire S.D."/>
            <person name="Lobanov A.V."/>
            <person name="Lohr M."/>
            <person name="Manuell A."/>
            <person name="Meier I."/>
            <person name="Mets L."/>
            <person name="Mittag M."/>
            <person name="Mittelmeier T."/>
            <person name="Moroney J.V."/>
            <person name="Moseley J."/>
            <person name="Napoli C."/>
            <person name="Nedelcu A.M."/>
            <person name="Niyogi K."/>
            <person name="Novoselov S.V."/>
            <person name="Paulsen I.T."/>
            <person name="Pazour G."/>
            <person name="Purton S."/>
            <person name="Ral J.P."/>
            <person name="Riano-Pachon D.M."/>
            <person name="Riekhof W."/>
            <person name="Rymarquis L."/>
            <person name="Schroda M."/>
            <person name="Stern D."/>
            <person name="Umen J."/>
            <person name="Willows R."/>
            <person name="Wilson N."/>
            <person name="Zimmer S.L."/>
            <person name="Allmer J."/>
            <person name="Balk J."/>
            <person name="Bisova K."/>
            <person name="Chen C.J."/>
            <person name="Elias M."/>
            <person name="Gendler K."/>
            <person name="Hauser C."/>
            <person name="Lamb M.R."/>
            <person name="Ledford H."/>
            <person name="Long J.C."/>
            <person name="Minagawa J."/>
            <person name="Page M.D."/>
            <person name="Pan J."/>
            <person name="Pootakham W."/>
            <person name="Roje S."/>
            <person name="Rose A."/>
            <person name="Stahlberg E."/>
            <person name="Terauchi A.M."/>
            <person name="Yang P."/>
            <person name="Ball S."/>
            <person name="Bowler C."/>
            <person name="Dieckmann C.L."/>
            <person name="Gladyshev V.N."/>
            <person name="Green P."/>
            <person name="Jorgensen R."/>
            <person name="Mayfield S."/>
            <person name="Mueller-Roeber B."/>
            <person name="Rajamani S."/>
            <person name="Sayre R.T."/>
            <person name="Brokstein P."/>
            <person name="Dubchak I."/>
            <person name="Goodstein D."/>
            <person name="Hornick L."/>
            <person name="Huang Y.W."/>
            <person name="Jhaveri J."/>
            <person name="Luo Y."/>
            <person name="Martinez D."/>
            <person name="Ngau W.C."/>
            <person name="Otillar B."/>
            <person name="Poliakov A."/>
            <person name="Porter A."/>
            <person name="Szajkowski L."/>
            <person name="Werner G."/>
            <person name="Zhou K."/>
            <person name="Grigoriev I.V."/>
            <person name="Rokhsar D.S."/>
            <person name="Grossman A.R."/>
        </authorList>
    </citation>
    <scope>NUCLEOTIDE SEQUENCE [LARGE SCALE GENOMIC DNA]</scope>
    <source>
        <strain evidence="16">CC-503</strain>
    </source>
</reference>
<comment type="similarity">
    <text evidence="6">Belongs to the protein kinase superfamily. STE Ser/Thr protein kinase family. MAP kinase kinase subfamily.</text>
</comment>
<keyword evidence="5 11" id="KW-0067">ATP-binding</keyword>
<dbReference type="PROSITE" id="PS50011">
    <property type="entry name" value="PROTEIN_KINASE_DOM"/>
    <property type="match status" value="1"/>
</dbReference>
<dbReference type="InParanoid" id="A0A2K3CZ41"/>
<dbReference type="GO" id="GO:0004674">
    <property type="term" value="F:protein serine/threonine kinase activity"/>
    <property type="evidence" value="ECO:0000318"/>
    <property type="project" value="GO_Central"/>
</dbReference>
<comment type="catalytic activity">
    <reaction evidence="9">
        <text>L-threonyl-[protein] + ATP = O-phospho-L-threonyl-[protein] + ADP + H(+)</text>
        <dbReference type="Rhea" id="RHEA:46608"/>
        <dbReference type="Rhea" id="RHEA-COMP:11060"/>
        <dbReference type="Rhea" id="RHEA-COMP:11605"/>
        <dbReference type="ChEBI" id="CHEBI:15378"/>
        <dbReference type="ChEBI" id="CHEBI:30013"/>
        <dbReference type="ChEBI" id="CHEBI:30616"/>
        <dbReference type="ChEBI" id="CHEBI:61977"/>
        <dbReference type="ChEBI" id="CHEBI:456216"/>
        <dbReference type="EC" id="2.7.12.2"/>
    </reaction>
</comment>
<proteinExistence type="inferred from homology"/>
<dbReference type="RefSeq" id="XP_042917196.1">
    <property type="nucleotide sequence ID" value="XM_043069220.1"/>
</dbReference>
<dbReference type="FunFam" id="1.10.510.10:FF:000432">
    <property type="entry name" value="mitogen-activated protein kinase kinase 3"/>
    <property type="match status" value="1"/>
</dbReference>
<dbReference type="Gene3D" id="1.10.510.10">
    <property type="entry name" value="Transferase(Phosphotransferase) domain 1"/>
    <property type="match status" value="1"/>
</dbReference>
<evidence type="ECO:0000259" key="14">
    <source>
        <dbReference type="PROSITE" id="PS50011"/>
    </source>
</evidence>
<dbReference type="InterPro" id="IPR011009">
    <property type="entry name" value="Kinase-like_dom_sf"/>
</dbReference>
<dbReference type="InterPro" id="IPR017441">
    <property type="entry name" value="Protein_kinase_ATP_BS"/>
</dbReference>
<evidence type="ECO:0000256" key="10">
    <source>
        <dbReference type="ARBA" id="ARBA00051693"/>
    </source>
</evidence>
<dbReference type="InterPro" id="IPR000719">
    <property type="entry name" value="Prot_kinase_dom"/>
</dbReference>
<comment type="catalytic activity">
    <reaction evidence="10">
        <text>L-tyrosyl-[protein] + ATP = O-phospho-L-tyrosyl-[protein] + ADP + H(+)</text>
        <dbReference type="Rhea" id="RHEA:10596"/>
        <dbReference type="Rhea" id="RHEA-COMP:10136"/>
        <dbReference type="Rhea" id="RHEA-COMP:20101"/>
        <dbReference type="ChEBI" id="CHEBI:15378"/>
        <dbReference type="ChEBI" id="CHEBI:30616"/>
        <dbReference type="ChEBI" id="CHEBI:46858"/>
        <dbReference type="ChEBI" id="CHEBI:61978"/>
        <dbReference type="ChEBI" id="CHEBI:456216"/>
        <dbReference type="EC" id="2.7.12.2"/>
    </reaction>
</comment>